<comment type="function">
    <text evidence="7">TS is a member of the terpene cyclase group of enzymes. It catalyzes the isomerization and cyclization of farnesyl pyro-phosphate to form trichodiene, the first cyclic intermediate in the biosynthetic pathway for trichothecenes. It serves to branch trichothecene biosynthesis from the isoprenoid pathway.</text>
</comment>
<keyword evidence="9" id="KW-1133">Transmembrane helix</keyword>
<feature type="binding site" evidence="8">
    <location>
        <position position="247"/>
    </location>
    <ligand>
        <name>Mg(2+)</name>
        <dbReference type="ChEBI" id="CHEBI:18420"/>
        <label>3</label>
    </ligand>
</feature>
<evidence type="ECO:0000256" key="2">
    <source>
        <dbReference type="ARBA" id="ARBA00007946"/>
    </source>
</evidence>
<dbReference type="RefSeq" id="XP_045951938.1">
    <property type="nucleotide sequence ID" value="XM_046098825.1"/>
</dbReference>
<feature type="binding site" evidence="8">
    <location>
        <position position="241"/>
    </location>
    <ligand>
        <name>Mg(2+)</name>
        <dbReference type="ChEBI" id="CHEBI:18420"/>
        <label>2</label>
    </ligand>
</feature>
<gene>
    <name evidence="10" type="ORF">BKA67DRAFT_527199</name>
</gene>
<feature type="binding site" evidence="8">
    <location>
        <position position="172"/>
    </location>
    <ligand>
        <name>Mg(2+)</name>
        <dbReference type="ChEBI" id="CHEBI:18420"/>
        <label>1</label>
    </ligand>
</feature>
<dbReference type="SFLD" id="SFLDG01021">
    <property type="entry name" value="Trichodiene_Synthase_Like"/>
    <property type="match status" value="1"/>
</dbReference>
<keyword evidence="5 7" id="KW-0456">Lyase</keyword>
<dbReference type="SUPFAM" id="SSF48576">
    <property type="entry name" value="Terpenoid synthases"/>
    <property type="match status" value="1"/>
</dbReference>
<dbReference type="Pfam" id="PF06330">
    <property type="entry name" value="TRI5"/>
    <property type="match status" value="1"/>
</dbReference>
<dbReference type="GO" id="GO:0016106">
    <property type="term" value="P:sesquiterpenoid biosynthetic process"/>
    <property type="evidence" value="ECO:0007669"/>
    <property type="project" value="UniProtKB-UniRule"/>
</dbReference>
<dbReference type="AlphaFoldDB" id="A0A9P8U8P8"/>
<dbReference type="InterPro" id="IPR010458">
    <property type="entry name" value="TRI5_ascomyc"/>
</dbReference>
<dbReference type="PIRSF" id="PIRSF001388">
    <property type="entry name" value="TRI5"/>
    <property type="match status" value="1"/>
</dbReference>
<dbReference type="EC" id="4.2.3.6" evidence="3 7"/>
<dbReference type="GeneID" id="70127717"/>
<dbReference type="GO" id="GO:0045482">
    <property type="term" value="F:trichodiene synthase activity"/>
    <property type="evidence" value="ECO:0007669"/>
    <property type="project" value="UniProtKB-UniRule"/>
</dbReference>
<keyword evidence="9" id="KW-0472">Membrane</keyword>
<evidence type="ECO:0000256" key="3">
    <source>
        <dbReference type="ARBA" id="ARBA00013034"/>
    </source>
</evidence>
<name>A0A9P8U8P8_9PEZI</name>
<accession>A0A9P8U8P8</accession>
<evidence type="ECO:0000256" key="7">
    <source>
        <dbReference type="PIRNR" id="PIRNR001388"/>
    </source>
</evidence>
<evidence type="ECO:0000256" key="1">
    <source>
        <dbReference type="ARBA" id="ARBA00004795"/>
    </source>
</evidence>
<evidence type="ECO:0000256" key="6">
    <source>
        <dbReference type="ARBA" id="ARBA00049122"/>
    </source>
</evidence>
<dbReference type="OrthoDB" id="2998174at2759"/>
<evidence type="ECO:0000256" key="9">
    <source>
        <dbReference type="SAM" id="Phobius"/>
    </source>
</evidence>
<keyword evidence="8" id="KW-0460">Magnesium</keyword>
<evidence type="ECO:0000313" key="10">
    <source>
        <dbReference type="EMBL" id="KAH6645424.1"/>
    </source>
</evidence>
<feature type="binding site" evidence="8">
    <location>
        <position position="233"/>
    </location>
    <ligand>
        <name>Mg(2+)</name>
        <dbReference type="ChEBI" id="CHEBI:18420"/>
        <label>2</label>
    </ligand>
</feature>
<comment type="catalytic activity">
    <reaction evidence="6 7">
        <text>(2E,6E)-farnesyl diphosphate = trichodiene + diphosphate</text>
        <dbReference type="Rhea" id="RHEA:12052"/>
        <dbReference type="ChEBI" id="CHEBI:15861"/>
        <dbReference type="ChEBI" id="CHEBI:33019"/>
        <dbReference type="ChEBI" id="CHEBI:175763"/>
        <dbReference type="EC" id="4.2.3.6"/>
    </reaction>
</comment>
<evidence type="ECO:0000313" key="11">
    <source>
        <dbReference type="Proteomes" id="UP000758603"/>
    </source>
</evidence>
<dbReference type="Gene3D" id="1.10.600.10">
    <property type="entry name" value="Farnesyl Diphosphate Synthase"/>
    <property type="match status" value="1"/>
</dbReference>
<organism evidence="10 11">
    <name type="scientific">Truncatella angustata</name>
    <dbReference type="NCBI Taxonomy" id="152316"/>
    <lineage>
        <taxon>Eukaryota</taxon>
        <taxon>Fungi</taxon>
        <taxon>Dikarya</taxon>
        <taxon>Ascomycota</taxon>
        <taxon>Pezizomycotina</taxon>
        <taxon>Sordariomycetes</taxon>
        <taxon>Xylariomycetidae</taxon>
        <taxon>Amphisphaeriales</taxon>
        <taxon>Sporocadaceae</taxon>
        <taxon>Truncatella</taxon>
    </lineage>
</organism>
<dbReference type="InterPro" id="IPR008949">
    <property type="entry name" value="Isoprenoid_synthase_dom_sf"/>
</dbReference>
<keyword evidence="11" id="KW-1185">Reference proteome</keyword>
<feature type="binding site" evidence="8">
    <location>
        <position position="108"/>
    </location>
    <ligand>
        <name>Mg(2+)</name>
        <dbReference type="ChEBI" id="CHEBI:18420"/>
        <label>1</label>
    </ligand>
</feature>
<dbReference type="EMBL" id="JAGPXC010000011">
    <property type="protein sequence ID" value="KAH6645424.1"/>
    <property type="molecule type" value="Genomic_DNA"/>
</dbReference>
<comment type="caution">
    <text evidence="10">The sequence shown here is derived from an EMBL/GenBank/DDBJ whole genome shotgun (WGS) entry which is preliminary data.</text>
</comment>
<keyword evidence="9" id="KW-0812">Transmembrane</keyword>
<dbReference type="InterPro" id="IPR024652">
    <property type="entry name" value="Trichodiene_synth"/>
</dbReference>
<proteinExistence type="inferred from homology"/>
<sequence length="408" mass="47632">MAKFITLESRAFPKDYFVQAIVRLLDTIEHKDTNYTHHERVDRLRYTYAATATHFAQPHVYQALKFNHKKLEAGIRTIALLVVDCWVSCSKETMAALAIYFTYTLILDDSEEDPQQMTETFFKDLMVGRKQRHPWLRLMIEHLPNLLSHYGPYGSLNIYRSTIDFFEGCWIEQHNFKGYPGNEDYPEFLRRMNGLGHVVGSTIFPAEKFDETKYFREITTSVCQLECWMAWTNDLISFYKEFDDPRDQTSLINNYCHVGGLTLQEGLEKLTHNTLRVSKQIKSVFADKDEGVANAMSKFMHGYVTWHLCDKRYRVNEIHEGLRDDGGVTTKFCRYYEEAQRVGGIDPAEWTGPTFLELIKEQRGQERSELKNLLRKNNIRELTLDVTQSLVMAFMLSVLTCIPYVVRS</sequence>
<dbReference type="SFLD" id="SFLDS00005">
    <property type="entry name" value="Isoprenoid_Synthase_Type_I"/>
    <property type="match status" value="1"/>
</dbReference>
<comment type="pathway">
    <text evidence="1 7">Sesquiterpene biosynthesis; trichothecene biosynthesis.</text>
</comment>
<evidence type="ECO:0000256" key="4">
    <source>
        <dbReference type="ARBA" id="ARBA00022133"/>
    </source>
</evidence>
<comment type="similarity">
    <text evidence="2 7">Belongs to the trichodiene synthase family.</text>
</comment>
<reference evidence="10" key="1">
    <citation type="journal article" date="2021" name="Nat. Commun.">
        <title>Genetic determinants of endophytism in the Arabidopsis root mycobiome.</title>
        <authorList>
            <person name="Mesny F."/>
            <person name="Miyauchi S."/>
            <person name="Thiergart T."/>
            <person name="Pickel B."/>
            <person name="Atanasova L."/>
            <person name="Karlsson M."/>
            <person name="Huettel B."/>
            <person name="Barry K.W."/>
            <person name="Haridas S."/>
            <person name="Chen C."/>
            <person name="Bauer D."/>
            <person name="Andreopoulos W."/>
            <person name="Pangilinan J."/>
            <person name="LaButti K."/>
            <person name="Riley R."/>
            <person name="Lipzen A."/>
            <person name="Clum A."/>
            <person name="Drula E."/>
            <person name="Henrissat B."/>
            <person name="Kohler A."/>
            <person name="Grigoriev I.V."/>
            <person name="Martin F.M."/>
            <person name="Hacquard S."/>
        </authorList>
    </citation>
    <scope>NUCLEOTIDE SEQUENCE</scope>
    <source>
        <strain evidence="10">MPI-SDFR-AT-0073</strain>
    </source>
</reference>
<evidence type="ECO:0000256" key="5">
    <source>
        <dbReference type="ARBA" id="ARBA00023239"/>
    </source>
</evidence>
<evidence type="ECO:0000256" key="8">
    <source>
        <dbReference type="PIRSR" id="PIRSR001388-3"/>
    </source>
</evidence>
<comment type="cofactor">
    <cofactor evidence="8">
        <name>Mg(2+)</name>
        <dbReference type="ChEBI" id="CHEBI:18420"/>
    </cofactor>
</comment>
<feature type="transmembrane region" description="Helical" evidence="9">
    <location>
        <begin position="386"/>
        <end position="406"/>
    </location>
</feature>
<dbReference type="Proteomes" id="UP000758603">
    <property type="component" value="Unassembled WGS sequence"/>
</dbReference>
<protein>
    <recommendedName>
        <fullName evidence="4 7">Trichodiene synthase</fullName>
        <ecNumber evidence="3 7">4.2.3.6</ecNumber>
    </recommendedName>
    <alternativeName>
        <fullName evidence="7">Sesquiterpene cyclase</fullName>
    </alternativeName>
</protein>
<feature type="binding site" evidence="8">
    <location>
        <position position="237"/>
    </location>
    <ligand>
        <name>Mg(2+)</name>
        <dbReference type="ChEBI" id="CHEBI:18420"/>
        <label>2</label>
    </ligand>
</feature>